<protein>
    <submittedName>
        <fullName evidence="1">Protein GLUTAMINE DUMPER 2</fullName>
    </submittedName>
</protein>
<gene>
    <name evidence="1" type="ORF">LOK49_LG14G00345</name>
</gene>
<proteinExistence type="predicted"/>
<comment type="caution">
    <text evidence="1">The sequence shown here is derived from an EMBL/GenBank/DDBJ whole genome shotgun (WGS) entry which is preliminary data.</text>
</comment>
<dbReference type="EMBL" id="CM045772">
    <property type="protein sequence ID" value="KAI7986657.1"/>
    <property type="molecule type" value="Genomic_DNA"/>
</dbReference>
<evidence type="ECO:0000313" key="2">
    <source>
        <dbReference type="Proteomes" id="UP001060215"/>
    </source>
</evidence>
<keyword evidence="2" id="KW-1185">Reference proteome</keyword>
<sequence length="94" mass="10277">MGWNSAVQFVFYGLAVLLGFVIVTLITFSCSKLINMPNSSTSHHHNTEKPKQAMNTSMALHVDPQIVVIMAGDAKPTYLATPVLPPIQHSDEQV</sequence>
<organism evidence="1 2">
    <name type="scientific">Camellia lanceoleosa</name>
    <dbReference type="NCBI Taxonomy" id="1840588"/>
    <lineage>
        <taxon>Eukaryota</taxon>
        <taxon>Viridiplantae</taxon>
        <taxon>Streptophyta</taxon>
        <taxon>Embryophyta</taxon>
        <taxon>Tracheophyta</taxon>
        <taxon>Spermatophyta</taxon>
        <taxon>Magnoliopsida</taxon>
        <taxon>eudicotyledons</taxon>
        <taxon>Gunneridae</taxon>
        <taxon>Pentapetalae</taxon>
        <taxon>asterids</taxon>
        <taxon>Ericales</taxon>
        <taxon>Theaceae</taxon>
        <taxon>Camellia</taxon>
    </lineage>
</organism>
<accession>A0ACC0FEW9</accession>
<name>A0ACC0FEW9_9ERIC</name>
<evidence type="ECO:0000313" key="1">
    <source>
        <dbReference type="EMBL" id="KAI7986657.1"/>
    </source>
</evidence>
<reference evidence="1 2" key="1">
    <citation type="journal article" date="2022" name="Plant J.">
        <title>Chromosome-level genome of Camellia lanceoleosa provides a valuable resource for understanding genome evolution and self-incompatibility.</title>
        <authorList>
            <person name="Gong W."/>
            <person name="Xiao S."/>
            <person name="Wang L."/>
            <person name="Liao Z."/>
            <person name="Chang Y."/>
            <person name="Mo W."/>
            <person name="Hu G."/>
            <person name="Li W."/>
            <person name="Zhao G."/>
            <person name="Zhu H."/>
            <person name="Hu X."/>
            <person name="Ji K."/>
            <person name="Xiang X."/>
            <person name="Song Q."/>
            <person name="Yuan D."/>
            <person name="Jin S."/>
            <person name="Zhang L."/>
        </authorList>
    </citation>
    <scope>NUCLEOTIDE SEQUENCE [LARGE SCALE GENOMIC DNA]</scope>
    <source>
        <strain evidence="1">SQ_2022a</strain>
    </source>
</reference>
<dbReference type="Proteomes" id="UP001060215">
    <property type="component" value="Chromosome 15"/>
</dbReference>